<dbReference type="EMBL" id="CM009757">
    <property type="protein sequence ID" value="PUZ40677.1"/>
    <property type="molecule type" value="Genomic_DNA"/>
</dbReference>
<dbReference type="OrthoDB" id="679735at2759"/>
<proteinExistence type="predicted"/>
<keyword evidence="3" id="KW-1185">Reference proteome</keyword>
<organism evidence="2 3">
    <name type="scientific">Panicum hallii var. hallii</name>
    <dbReference type="NCBI Taxonomy" id="1504633"/>
    <lineage>
        <taxon>Eukaryota</taxon>
        <taxon>Viridiplantae</taxon>
        <taxon>Streptophyta</taxon>
        <taxon>Embryophyta</taxon>
        <taxon>Tracheophyta</taxon>
        <taxon>Spermatophyta</taxon>
        <taxon>Magnoliopsida</taxon>
        <taxon>Liliopsida</taxon>
        <taxon>Poales</taxon>
        <taxon>Poaceae</taxon>
        <taxon>PACMAD clade</taxon>
        <taxon>Panicoideae</taxon>
        <taxon>Panicodae</taxon>
        <taxon>Paniceae</taxon>
        <taxon>Panicinae</taxon>
        <taxon>Panicum</taxon>
        <taxon>Panicum sect. Panicum</taxon>
    </lineage>
</organism>
<gene>
    <name evidence="2" type="ORF">GQ55_9G443200</name>
</gene>
<sequence>MTMQTRRRHGSSGELDVFGATSYFAGLPDYCRRPSGPADRRLMIQFQADQVTDGTKMEDAQLVVGLHGDERHTQLGVAKPSGNSKLAALLSFMASLSSQRASSFRKEPPPPSPRTDNNKLPAAAGDEPAKASSSSSSSSSRELQAIDLGVATGDRRLQGVRVVRGRGDGERWVVRCGAWDEEHHERVLDDAESSGDPKDDEVGEGEDDGDKKPAGDWESDSSSDLFDLDIE</sequence>
<evidence type="ECO:0000313" key="3">
    <source>
        <dbReference type="Proteomes" id="UP000244336"/>
    </source>
</evidence>
<reference evidence="2 3" key="1">
    <citation type="submission" date="2018-04" db="EMBL/GenBank/DDBJ databases">
        <title>WGS assembly of Panicum hallii var. hallii HAL2.</title>
        <authorList>
            <person name="Lovell J."/>
            <person name="Jenkins J."/>
            <person name="Lowry D."/>
            <person name="Mamidi S."/>
            <person name="Sreedasyam A."/>
            <person name="Weng X."/>
            <person name="Barry K."/>
            <person name="Bonette J."/>
            <person name="Campitelli B."/>
            <person name="Daum C."/>
            <person name="Gordon S."/>
            <person name="Gould B."/>
            <person name="Lipzen A."/>
            <person name="MacQueen A."/>
            <person name="Palacio-Mejia J."/>
            <person name="Plott C."/>
            <person name="Shakirov E."/>
            <person name="Shu S."/>
            <person name="Yoshinaga Y."/>
            <person name="Zane M."/>
            <person name="Rokhsar D."/>
            <person name="Grimwood J."/>
            <person name="Schmutz J."/>
            <person name="Juenger T."/>
        </authorList>
    </citation>
    <scope>NUCLEOTIDE SEQUENCE [LARGE SCALE GENOMIC DNA]</scope>
    <source>
        <strain evidence="3">cv. HAL2</strain>
    </source>
</reference>
<dbReference type="Gramene" id="PUZ40677">
    <property type="protein sequence ID" value="PUZ40677"/>
    <property type="gene ID" value="GQ55_9G443200"/>
</dbReference>
<feature type="region of interest" description="Disordered" evidence="1">
    <location>
        <begin position="100"/>
        <end position="143"/>
    </location>
</feature>
<feature type="compositionally biased region" description="Acidic residues" evidence="1">
    <location>
        <begin position="217"/>
        <end position="231"/>
    </location>
</feature>
<accession>A0A2T7CBG5</accession>
<evidence type="ECO:0000313" key="2">
    <source>
        <dbReference type="EMBL" id="PUZ40677.1"/>
    </source>
</evidence>
<feature type="compositionally biased region" description="Acidic residues" evidence="1">
    <location>
        <begin position="190"/>
        <end position="208"/>
    </location>
</feature>
<feature type="compositionally biased region" description="Basic and acidic residues" evidence="1">
    <location>
        <begin position="178"/>
        <end position="189"/>
    </location>
</feature>
<dbReference type="Proteomes" id="UP000244336">
    <property type="component" value="Chromosome 9"/>
</dbReference>
<protein>
    <submittedName>
        <fullName evidence="2">Uncharacterized protein</fullName>
    </submittedName>
</protein>
<dbReference type="AlphaFoldDB" id="A0A2T7CBG5"/>
<feature type="region of interest" description="Disordered" evidence="1">
    <location>
        <begin position="178"/>
        <end position="231"/>
    </location>
</feature>
<evidence type="ECO:0000256" key="1">
    <source>
        <dbReference type="SAM" id="MobiDB-lite"/>
    </source>
</evidence>
<name>A0A2T7CBG5_9POAL</name>